<feature type="non-terminal residue" evidence="1">
    <location>
        <position position="84"/>
    </location>
</feature>
<keyword evidence="2" id="KW-1185">Reference proteome</keyword>
<evidence type="ECO:0000313" key="2">
    <source>
        <dbReference type="Proteomes" id="UP001202328"/>
    </source>
</evidence>
<evidence type="ECO:0000313" key="1">
    <source>
        <dbReference type="EMBL" id="KAI3910924.1"/>
    </source>
</evidence>
<organism evidence="1 2">
    <name type="scientific">Papaver atlanticum</name>
    <dbReference type="NCBI Taxonomy" id="357466"/>
    <lineage>
        <taxon>Eukaryota</taxon>
        <taxon>Viridiplantae</taxon>
        <taxon>Streptophyta</taxon>
        <taxon>Embryophyta</taxon>
        <taxon>Tracheophyta</taxon>
        <taxon>Spermatophyta</taxon>
        <taxon>Magnoliopsida</taxon>
        <taxon>Ranunculales</taxon>
        <taxon>Papaveraceae</taxon>
        <taxon>Papaveroideae</taxon>
        <taxon>Papaver</taxon>
    </lineage>
</organism>
<dbReference type="AlphaFoldDB" id="A0AAD4SJX1"/>
<accession>A0AAD4SJX1</accession>
<proteinExistence type="predicted"/>
<sequence>MIQNHYFSQYLSTLFFSKPLFFGFQSSSGGFIFRVLTERLQQFHEKQILRLVTGIWLWLVGADVLWSVKIEFGRKDSRRELRSP</sequence>
<comment type="caution">
    <text evidence="1">The sequence shown here is derived from an EMBL/GenBank/DDBJ whole genome shotgun (WGS) entry which is preliminary data.</text>
</comment>
<protein>
    <submittedName>
        <fullName evidence="1">Uncharacterized protein</fullName>
    </submittedName>
</protein>
<dbReference type="EMBL" id="JAJJMB010010087">
    <property type="protein sequence ID" value="KAI3910924.1"/>
    <property type="molecule type" value="Genomic_DNA"/>
</dbReference>
<dbReference type="Proteomes" id="UP001202328">
    <property type="component" value="Unassembled WGS sequence"/>
</dbReference>
<name>A0AAD4SJX1_9MAGN</name>
<gene>
    <name evidence="1" type="ORF">MKW98_022611</name>
</gene>
<reference evidence="1" key="1">
    <citation type="submission" date="2022-04" db="EMBL/GenBank/DDBJ databases">
        <title>A functionally conserved STORR gene fusion in Papaver species that diverged 16.8 million years ago.</title>
        <authorList>
            <person name="Catania T."/>
        </authorList>
    </citation>
    <scope>NUCLEOTIDE SEQUENCE</scope>
    <source>
        <strain evidence="1">S-188037</strain>
    </source>
</reference>